<protein>
    <recommendedName>
        <fullName evidence="3">STAS/SEC14 domain-containing protein</fullName>
    </recommendedName>
</protein>
<organism evidence="1 2">
    <name type="scientific">Rhodocytophaga aerolata</name>
    <dbReference type="NCBI Taxonomy" id="455078"/>
    <lineage>
        <taxon>Bacteria</taxon>
        <taxon>Pseudomonadati</taxon>
        <taxon>Bacteroidota</taxon>
        <taxon>Cytophagia</taxon>
        <taxon>Cytophagales</taxon>
        <taxon>Rhodocytophagaceae</taxon>
        <taxon>Rhodocytophaga</taxon>
    </lineage>
</organism>
<dbReference type="EMBL" id="JAUKPO010000036">
    <property type="protein sequence ID" value="MDO1450789.1"/>
    <property type="molecule type" value="Genomic_DNA"/>
</dbReference>
<evidence type="ECO:0008006" key="3">
    <source>
        <dbReference type="Google" id="ProtNLM"/>
    </source>
</evidence>
<proteinExistence type="predicted"/>
<comment type="caution">
    <text evidence="1">The sequence shown here is derived from an EMBL/GenBank/DDBJ whole genome shotgun (WGS) entry which is preliminary data.</text>
</comment>
<reference evidence="1" key="1">
    <citation type="submission" date="2023-07" db="EMBL/GenBank/DDBJ databases">
        <title>The genome sequence of Rhodocytophaga aerolata KACC 12507.</title>
        <authorList>
            <person name="Zhang X."/>
        </authorList>
    </citation>
    <scope>NUCLEOTIDE SEQUENCE</scope>
    <source>
        <strain evidence="1">KACC 12507</strain>
    </source>
</reference>
<evidence type="ECO:0000313" key="1">
    <source>
        <dbReference type="EMBL" id="MDO1450789.1"/>
    </source>
</evidence>
<gene>
    <name evidence="1" type="ORF">Q0590_31235</name>
</gene>
<evidence type="ECO:0000313" key="2">
    <source>
        <dbReference type="Proteomes" id="UP001168528"/>
    </source>
</evidence>
<keyword evidence="2" id="KW-1185">Reference proteome</keyword>
<dbReference type="Proteomes" id="UP001168528">
    <property type="component" value="Unassembled WGS sequence"/>
</dbReference>
<sequence length="129" mass="14507">MIEFKNEFVTVELVNNATAILLTWKGFIPSAKYREALDKALVAAKKHKIHNWISDISSMKVLAPKDQEWAGSEWVVRAVSSGCYKKQAVIMSADIFGQASANNLLTTVQNQQIQIHNFTTLEEAKKWLA</sequence>
<name>A0ABT8RHE0_9BACT</name>
<dbReference type="RefSeq" id="WP_302041590.1">
    <property type="nucleotide sequence ID" value="NZ_JAUKPO010000036.1"/>
</dbReference>
<accession>A0ABT8RHE0</accession>